<dbReference type="AlphaFoldDB" id="B7IDA3"/>
<keyword evidence="1" id="KW-0812">Transmembrane</keyword>
<dbReference type="HOGENOM" id="CLU_1659884_0_0_0"/>
<keyword evidence="1" id="KW-1133">Transmembrane helix</keyword>
<dbReference type="STRING" id="484019.THA_1539"/>
<accession>B7IDA3</accession>
<feature type="transmembrane region" description="Helical" evidence="1">
    <location>
        <begin position="23"/>
        <end position="42"/>
    </location>
</feature>
<keyword evidence="3" id="KW-1185">Reference proteome</keyword>
<dbReference type="KEGG" id="taf:THA_1539"/>
<name>B7IDA3_THEAB</name>
<evidence type="ECO:0000313" key="2">
    <source>
        <dbReference type="EMBL" id="ACJ75980.1"/>
    </source>
</evidence>
<organism evidence="2 3">
    <name type="scientific">Thermosipho africanus (strain TCF52B)</name>
    <dbReference type="NCBI Taxonomy" id="484019"/>
    <lineage>
        <taxon>Bacteria</taxon>
        <taxon>Thermotogati</taxon>
        <taxon>Thermotogota</taxon>
        <taxon>Thermotogae</taxon>
        <taxon>Thermotogales</taxon>
        <taxon>Fervidobacteriaceae</taxon>
        <taxon>Thermosipho</taxon>
    </lineage>
</organism>
<evidence type="ECO:0000313" key="3">
    <source>
        <dbReference type="Proteomes" id="UP000002453"/>
    </source>
</evidence>
<protein>
    <submittedName>
        <fullName evidence="2">Uncharacterized protein</fullName>
    </submittedName>
</protein>
<dbReference type="EMBL" id="CP001185">
    <property type="protein sequence ID" value="ACJ75980.1"/>
    <property type="molecule type" value="Genomic_DNA"/>
</dbReference>
<sequence length="159" mass="17873">MAVLAFIAGLSFRKRHLGQCKNYLPINLIILGCAESVFINIVNCCPSNIYVICAFSVFSFIPLIFILCFSLSIYHSISHLLLYINLFISLSINSFPFLLLGLTYNFIFSFIFSINSHCQYPLSANNIKPSISSNIISAWSTSLLFPISKSNNTFASYNR</sequence>
<feature type="transmembrane region" description="Helical" evidence="1">
    <location>
        <begin position="49"/>
        <end position="74"/>
    </location>
</feature>
<gene>
    <name evidence="2" type="ordered locus">THA_1539</name>
</gene>
<proteinExistence type="predicted"/>
<evidence type="ECO:0000256" key="1">
    <source>
        <dbReference type="SAM" id="Phobius"/>
    </source>
</evidence>
<dbReference type="Proteomes" id="UP000002453">
    <property type="component" value="Chromosome"/>
</dbReference>
<keyword evidence="1" id="KW-0472">Membrane</keyword>
<feature type="transmembrane region" description="Helical" evidence="1">
    <location>
        <begin position="80"/>
        <end position="107"/>
    </location>
</feature>
<reference evidence="2 3" key="1">
    <citation type="journal article" date="2009" name="J. Bacteriol.">
        <title>The genome of Thermosipho africanus TCF52B: lateral genetic connections to the Firmicutes and Archaea.</title>
        <authorList>
            <person name="Nesboe C.L."/>
            <person name="Bapteste E."/>
            <person name="Curtis B."/>
            <person name="Dahle H."/>
            <person name="Lopez P."/>
            <person name="Macleod D."/>
            <person name="Dlutek M."/>
            <person name="Bowman S."/>
            <person name="Zhaxybayeva O."/>
            <person name="Birkeland N.-K."/>
            <person name="Doolittle W.F."/>
        </authorList>
    </citation>
    <scope>NUCLEOTIDE SEQUENCE [LARGE SCALE GENOMIC DNA]</scope>
    <source>
        <strain evidence="2 3">TCF52B</strain>
    </source>
</reference>